<reference evidence="4" key="1">
    <citation type="submission" date="2010-02" db="EMBL/GenBank/DDBJ databases">
        <title>Complete sequence of plasmid 3 of Natrialba magadii ATCC 43099.</title>
        <authorList>
            <consortium name="US DOE Joint Genome Institute"/>
            <person name="Lucas S."/>
            <person name="Copeland A."/>
            <person name="Lapidus A."/>
            <person name="Cheng J.-F."/>
            <person name="Bruce D."/>
            <person name="Goodwin L."/>
            <person name="Pitluck S."/>
            <person name="Davenport K."/>
            <person name="Saunders E."/>
            <person name="Detter J.C."/>
            <person name="Han C."/>
            <person name="Tapia R."/>
            <person name="Land M."/>
            <person name="Hauser L."/>
            <person name="Kyrpides N."/>
            <person name="Mikhailova N."/>
            <person name="De Castro R.E."/>
            <person name="Maupin-Furlow J.A."/>
            <person name="Woyke T."/>
        </authorList>
    </citation>
    <scope>NUCLEOTIDE SEQUENCE [LARGE SCALE GENOMIC DNA]</scope>
    <source>
        <strain evidence="4">ATCC 43099 / DSM 3394 / CCM 3739 / CIP 104546 / IAM 13178 / JCM 8861 / NBRC 102185 / NCIMB 2190 / MS3</strain>
        <plasmid evidence="4">pNMAG03</plasmid>
    </source>
</reference>
<geneLocation type="plasmid" evidence="2 4">
    <name>pNMAG03</name>
</geneLocation>
<dbReference type="HOGENOM" id="CLU_1313164_0_0_2"/>
<evidence type="ECO:0000313" key="4">
    <source>
        <dbReference type="Proteomes" id="UP000001879"/>
    </source>
</evidence>
<dbReference type="GeneID" id="8826931"/>
<evidence type="ECO:0000313" key="5">
    <source>
        <dbReference type="Proteomes" id="UP000011543"/>
    </source>
</evidence>
<feature type="region of interest" description="Disordered" evidence="1">
    <location>
        <begin position="152"/>
        <end position="209"/>
    </location>
</feature>
<dbReference type="Proteomes" id="UP000011543">
    <property type="component" value="Unassembled WGS sequence"/>
</dbReference>
<sequence>MTHGDISVGDVVYDIGKGGGKMVVVDRVADSIVEHREGEDYDIASYKHHPNLPVREDDAVFTCVYIPDTPGSHPASGTYDFPAGRLARAPIEEANKALDPIQDVIVRDVLEDLLVMASAIDSTGTVDESRATVLLDVAGDVLDESIVRDAEELARSNPDWQGNGSTEPASDGDDAVDEDDEEDSEEADPDAEDGDEVGQLGDFEPTAES</sequence>
<evidence type="ECO:0000313" key="2">
    <source>
        <dbReference type="EMBL" id="ADD07811.1"/>
    </source>
</evidence>
<protein>
    <submittedName>
        <fullName evidence="2">Virus protein phiCh1-VP58</fullName>
    </submittedName>
</protein>
<dbReference type="PATRIC" id="fig|547559.17.peg.4124"/>
<feature type="compositionally biased region" description="Polar residues" evidence="1">
    <location>
        <begin position="158"/>
        <end position="167"/>
    </location>
</feature>
<dbReference type="Proteomes" id="UP000001879">
    <property type="component" value="Plasmid pNMAG03"/>
</dbReference>
<gene>
    <name evidence="2" type="ordered locus">Nmag_4303</name>
    <name evidence="3" type="ORF">C500_20910</name>
</gene>
<name>D3T2K2_NATMM</name>
<dbReference type="KEGG" id="nmg:Nmag_4303"/>
<dbReference type="EMBL" id="CP001935">
    <property type="protein sequence ID" value="ADD07811.1"/>
    <property type="molecule type" value="Genomic_DNA"/>
</dbReference>
<reference evidence="2" key="4">
    <citation type="submission" date="2016-09" db="EMBL/GenBank/DDBJ databases">
        <authorList>
            <person name="Pfeiffer F."/>
        </authorList>
    </citation>
    <scope>NUCLEOTIDE SEQUENCE</scope>
    <source>
        <strain evidence="2">ATCC 43099</strain>
        <plasmid evidence="2">pNMAG03</plasmid>
    </source>
</reference>
<dbReference type="AlphaFoldDB" id="D3T2K2"/>
<evidence type="ECO:0000256" key="1">
    <source>
        <dbReference type="SAM" id="MobiDB-lite"/>
    </source>
</evidence>
<proteinExistence type="predicted"/>
<dbReference type="EMBL" id="AOHS01000065">
    <property type="protein sequence ID" value="ELY22964.1"/>
    <property type="molecule type" value="Genomic_DNA"/>
</dbReference>
<keyword evidence="2" id="KW-0614">Plasmid</keyword>
<keyword evidence="4" id="KW-1185">Reference proteome</keyword>
<accession>D3T2K2</accession>
<reference evidence="3 5" key="3">
    <citation type="journal article" date="2014" name="PLoS Genet.">
        <title>Phylogenetically driven sequencing of extremely halophilic archaea reveals strategies for static and dynamic osmo-response.</title>
        <authorList>
            <person name="Becker E.A."/>
            <person name="Seitzer P.M."/>
            <person name="Tritt A."/>
            <person name="Larsen D."/>
            <person name="Krusor M."/>
            <person name="Yao A.I."/>
            <person name="Wu D."/>
            <person name="Madern D."/>
            <person name="Eisen J.A."/>
            <person name="Darling A.E."/>
            <person name="Facciotti M.T."/>
        </authorList>
    </citation>
    <scope>NUCLEOTIDE SEQUENCE [LARGE SCALE GENOMIC DNA]</scope>
    <source>
        <strain evidence="5">ATCC 43099 / DSM 3394 / CCM 3739 / CIP 104546 / IAM 13178 / JCM 8861 / NBRC 102185 / NCIMB 2190 / MS3</strain>
        <strain evidence="3">MS-3</strain>
    </source>
</reference>
<evidence type="ECO:0000313" key="3">
    <source>
        <dbReference type="EMBL" id="ELY22964.1"/>
    </source>
</evidence>
<dbReference type="OrthoDB" id="275443at2157"/>
<dbReference type="RefSeq" id="WP_004217561.1">
    <property type="nucleotide sequence ID" value="NC_013925.1"/>
</dbReference>
<feature type="compositionally biased region" description="Acidic residues" evidence="1">
    <location>
        <begin position="170"/>
        <end position="196"/>
    </location>
</feature>
<reference evidence="2 4" key="2">
    <citation type="journal article" date="2012" name="BMC Genomics">
        <title>A comparative genomics perspective on the genetic content of the alkaliphilic haloarchaeon Natrialba magadii ATCC 43099T.</title>
        <authorList>
            <person name="Siddaramappa S."/>
            <person name="Challacombe J.F."/>
            <person name="Decastro R.E."/>
            <person name="Pfeiffer F."/>
            <person name="Sastre D.E."/>
            <person name="Gimenez M.I."/>
            <person name="Paggi R.A."/>
            <person name="Detter J.C."/>
            <person name="Davenport K.W."/>
            <person name="Goodwin L.A."/>
            <person name="Kyrpides N."/>
            <person name="Tapia R."/>
            <person name="Pitluck S."/>
            <person name="Lucas S."/>
            <person name="Woyke T."/>
            <person name="Maupin-Furlow J.A."/>
        </authorList>
    </citation>
    <scope>NUCLEOTIDE SEQUENCE [LARGE SCALE GENOMIC DNA]</scope>
    <source>
        <strain evidence="2">ATCC 43099</strain>
        <strain evidence="4">ATCC 43099 / DSM 3394 / CCM 3739 / CIP 104546 / IAM 13178 / JCM 8861 / NBRC 102185 / NCIMB 2190 / MS3</strain>
    </source>
</reference>
<organism evidence="2 4">
    <name type="scientific">Natrialba magadii (strain ATCC 43099 / DSM 3394 / CCM 3739 / CIP 104546 / IAM 13178 / JCM 8861 / NBRC 102185 / NCIMB 2190 / MS3)</name>
    <name type="common">Natronobacterium magadii</name>
    <dbReference type="NCBI Taxonomy" id="547559"/>
    <lineage>
        <taxon>Archaea</taxon>
        <taxon>Methanobacteriati</taxon>
        <taxon>Methanobacteriota</taxon>
        <taxon>Stenosarchaea group</taxon>
        <taxon>Halobacteria</taxon>
        <taxon>Halobacteriales</taxon>
        <taxon>Natrialbaceae</taxon>
        <taxon>Natrialba</taxon>
    </lineage>
</organism>